<reference evidence="3 4" key="1">
    <citation type="journal article" date="2019" name="Nat. Microbiol.">
        <title>Mediterranean grassland soil C-N compound turnover is dependent on rainfall and depth, and is mediated by genomically divergent microorganisms.</title>
        <authorList>
            <person name="Diamond S."/>
            <person name="Andeer P.F."/>
            <person name="Li Z."/>
            <person name="Crits-Christoph A."/>
            <person name="Burstein D."/>
            <person name="Anantharaman K."/>
            <person name="Lane K.R."/>
            <person name="Thomas B.C."/>
            <person name="Pan C."/>
            <person name="Northen T.R."/>
            <person name="Banfield J.F."/>
        </authorList>
    </citation>
    <scope>NUCLEOTIDE SEQUENCE [LARGE SCALE GENOMIC DNA]</scope>
    <source>
        <strain evidence="2">NP_1</strain>
        <strain evidence="1">NP_2</strain>
    </source>
</reference>
<gene>
    <name evidence="2" type="ORF">E6G98_08995</name>
    <name evidence="1" type="ORF">E6G99_07050</name>
</gene>
<proteinExistence type="predicted"/>
<dbReference type="AlphaFoldDB" id="A0A537LH50"/>
<evidence type="ECO:0000313" key="2">
    <source>
        <dbReference type="EMBL" id="TMJ09612.1"/>
    </source>
</evidence>
<dbReference type="Proteomes" id="UP000318661">
    <property type="component" value="Unassembled WGS sequence"/>
</dbReference>
<dbReference type="EMBL" id="VBAI01000155">
    <property type="protein sequence ID" value="TMJ09612.1"/>
    <property type="molecule type" value="Genomic_DNA"/>
</dbReference>
<protein>
    <submittedName>
        <fullName evidence="1">Uncharacterized protein</fullName>
    </submittedName>
</protein>
<dbReference type="EMBL" id="VBAJ01000183">
    <property type="protein sequence ID" value="TMJ07344.1"/>
    <property type="molecule type" value="Genomic_DNA"/>
</dbReference>
<dbReference type="Proteomes" id="UP000315217">
    <property type="component" value="Unassembled WGS sequence"/>
</dbReference>
<name>A0A537LH50_9BACT</name>
<evidence type="ECO:0000313" key="3">
    <source>
        <dbReference type="Proteomes" id="UP000315217"/>
    </source>
</evidence>
<organism evidence="1 4">
    <name type="scientific">Candidatus Segetimicrobium genomatis</name>
    <dbReference type="NCBI Taxonomy" id="2569760"/>
    <lineage>
        <taxon>Bacteria</taxon>
        <taxon>Bacillati</taxon>
        <taxon>Candidatus Sysuimicrobiota</taxon>
        <taxon>Candidatus Sysuimicrobiia</taxon>
        <taxon>Candidatus Sysuimicrobiales</taxon>
        <taxon>Candidatus Segetimicrobiaceae</taxon>
        <taxon>Candidatus Segetimicrobium</taxon>
    </lineage>
</organism>
<evidence type="ECO:0000313" key="1">
    <source>
        <dbReference type="EMBL" id="TMJ07344.1"/>
    </source>
</evidence>
<comment type="caution">
    <text evidence="1">The sequence shown here is derived from an EMBL/GenBank/DDBJ whole genome shotgun (WGS) entry which is preliminary data.</text>
</comment>
<sequence length="118" mass="14064">MTRPGRWPQQRRLVAHLREILRREFGCQDAWVIISSGRCRLEVRVDARRVTLLDDAEDAFWARFYEPVQRERLRLGERTLETEAWRRPTADLIAILTPYWADRMGPRPRPAQAPRRDA</sequence>
<accession>A0A537LH50</accession>
<evidence type="ECO:0000313" key="4">
    <source>
        <dbReference type="Proteomes" id="UP000318661"/>
    </source>
</evidence>